<dbReference type="EMBL" id="PNBX01000003">
    <property type="protein sequence ID" value="TMO70436.1"/>
    <property type="molecule type" value="Genomic_DNA"/>
</dbReference>
<dbReference type="InterPro" id="IPR002347">
    <property type="entry name" value="SDR_fam"/>
</dbReference>
<evidence type="ECO:0000256" key="2">
    <source>
        <dbReference type="ARBA" id="ARBA00023002"/>
    </source>
</evidence>
<dbReference type="PROSITE" id="PS00061">
    <property type="entry name" value="ADH_SHORT"/>
    <property type="match status" value="1"/>
</dbReference>
<proteinExistence type="inferred from homology"/>
<dbReference type="AlphaFoldDB" id="A0A5S3VDR0"/>
<gene>
    <name evidence="4" type="ORF">CWC19_01060</name>
</gene>
<dbReference type="InterPro" id="IPR057326">
    <property type="entry name" value="KR_dom"/>
</dbReference>
<dbReference type="PANTHER" id="PTHR48107:SF7">
    <property type="entry name" value="RE15974P"/>
    <property type="match status" value="1"/>
</dbReference>
<accession>A0A5S3VDR0</accession>
<dbReference type="SMART" id="SM00822">
    <property type="entry name" value="PKS_KR"/>
    <property type="match status" value="1"/>
</dbReference>
<keyword evidence="2 4" id="KW-0560">Oxidoreductase</keyword>
<dbReference type="Proteomes" id="UP000307217">
    <property type="component" value="Unassembled WGS sequence"/>
</dbReference>
<dbReference type="Pfam" id="PF13561">
    <property type="entry name" value="adh_short_C2"/>
    <property type="match status" value="1"/>
</dbReference>
<sequence length="251" mass="26962">MVTRKKVVLITGGSRGIGAAAVTLLAERDYVVAINYKENHSAAKELVRSINAAGGQATEFQADISDENQVEALFSSVALTYGPITHLVNNVGVLAHQQRVESMTAERINYILQHNVTPYFICAREAVKHFKKQDDMSKCAIVNVSSAASRLGGANEYVDYAASKGAIDTFTIGLSLELAEYGVRVNCVRPGCIYTDIHRDGGEAERVSRLAPQLPLRRGGTASEVANAIVWLLSDEASFVTGSFIDLAGGK</sequence>
<dbReference type="InterPro" id="IPR020904">
    <property type="entry name" value="Sc_DH/Rdtase_CS"/>
</dbReference>
<evidence type="ECO:0000313" key="5">
    <source>
        <dbReference type="Proteomes" id="UP000307217"/>
    </source>
</evidence>
<organism evidence="4 5">
    <name type="scientific">Pseudoalteromonas aurantia</name>
    <dbReference type="NCBI Taxonomy" id="43654"/>
    <lineage>
        <taxon>Bacteria</taxon>
        <taxon>Pseudomonadati</taxon>
        <taxon>Pseudomonadota</taxon>
        <taxon>Gammaproteobacteria</taxon>
        <taxon>Alteromonadales</taxon>
        <taxon>Pseudoalteromonadaceae</taxon>
        <taxon>Pseudoalteromonas</taxon>
    </lineage>
</organism>
<dbReference type="SUPFAM" id="SSF51735">
    <property type="entry name" value="NAD(P)-binding Rossmann-fold domains"/>
    <property type="match status" value="1"/>
</dbReference>
<dbReference type="GO" id="GO:0047936">
    <property type="term" value="F:glucose 1-dehydrogenase [NAD(P)+] activity"/>
    <property type="evidence" value="ECO:0007669"/>
    <property type="project" value="UniProtKB-EC"/>
</dbReference>
<dbReference type="PANTHER" id="PTHR48107">
    <property type="entry name" value="NADPH-DEPENDENT ALDEHYDE REDUCTASE-LIKE PROTEIN, CHLOROPLASTIC-RELATED"/>
    <property type="match status" value="1"/>
</dbReference>
<name>A0A5S3VDR0_9GAMM</name>
<protein>
    <submittedName>
        <fullName evidence="4">NAD(P)-dependent oxidoreductase</fullName>
        <ecNumber evidence="4">1.1.1.47</ecNumber>
    </submittedName>
</protein>
<evidence type="ECO:0000259" key="3">
    <source>
        <dbReference type="SMART" id="SM00822"/>
    </source>
</evidence>
<dbReference type="EC" id="1.1.1.47" evidence="4"/>
<evidence type="ECO:0000313" key="4">
    <source>
        <dbReference type="EMBL" id="TMO70436.1"/>
    </source>
</evidence>
<dbReference type="PRINTS" id="PR00081">
    <property type="entry name" value="GDHRDH"/>
</dbReference>
<dbReference type="RefSeq" id="WP_138589587.1">
    <property type="nucleotide sequence ID" value="NZ_PNBX01000003.1"/>
</dbReference>
<dbReference type="FunFam" id="3.40.50.720:FF:000084">
    <property type="entry name" value="Short-chain dehydrogenase reductase"/>
    <property type="match status" value="1"/>
</dbReference>
<reference evidence="5" key="2">
    <citation type="submission" date="2019-06" db="EMBL/GenBank/DDBJ databases">
        <title>Co-occurence of chitin degradation, pigmentation and bioactivity in marine Pseudoalteromonas.</title>
        <authorList>
            <person name="Sonnenschein E.C."/>
            <person name="Bech P.K."/>
        </authorList>
    </citation>
    <scope>NUCLEOTIDE SEQUENCE [LARGE SCALE GENOMIC DNA]</scope>
    <source>
        <strain evidence="5">S3790</strain>
    </source>
</reference>
<reference evidence="4 5" key="1">
    <citation type="submission" date="2018-01" db="EMBL/GenBank/DDBJ databases">
        <authorList>
            <person name="Paulsen S."/>
            <person name="Gram L.K."/>
        </authorList>
    </citation>
    <scope>NUCLEOTIDE SEQUENCE [LARGE SCALE GENOMIC DNA]</scope>
    <source>
        <strain evidence="4 5">S3790</strain>
    </source>
</reference>
<comment type="caution">
    <text evidence="4">The sequence shown here is derived from an EMBL/GenBank/DDBJ whole genome shotgun (WGS) entry which is preliminary data.</text>
</comment>
<dbReference type="OrthoDB" id="9809287at2"/>
<feature type="domain" description="Ketoreductase" evidence="3">
    <location>
        <begin position="6"/>
        <end position="182"/>
    </location>
</feature>
<dbReference type="InterPro" id="IPR036291">
    <property type="entry name" value="NAD(P)-bd_dom_sf"/>
</dbReference>
<dbReference type="Gene3D" id="3.40.50.720">
    <property type="entry name" value="NAD(P)-binding Rossmann-like Domain"/>
    <property type="match status" value="1"/>
</dbReference>
<evidence type="ECO:0000256" key="1">
    <source>
        <dbReference type="ARBA" id="ARBA00006484"/>
    </source>
</evidence>
<comment type="similarity">
    <text evidence="1">Belongs to the short-chain dehydrogenases/reductases (SDR) family.</text>
</comment>
<dbReference type="PRINTS" id="PR00080">
    <property type="entry name" value="SDRFAMILY"/>
</dbReference>